<reference evidence="3" key="1">
    <citation type="journal article" date="2023" name="G3 (Bethesda)">
        <title>A reference genome for the long-term kleptoplast-retaining sea slug Elysia crispata morphotype clarki.</title>
        <authorList>
            <person name="Eastman K.E."/>
            <person name="Pendleton A.L."/>
            <person name="Shaikh M.A."/>
            <person name="Suttiyut T."/>
            <person name="Ogas R."/>
            <person name="Tomko P."/>
            <person name="Gavelis G."/>
            <person name="Widhalm J.R."/>
            <person name="Wisecaver J.H."/>
        </authorList>
    </citation>
    <scope>NUCLEOTIDE SEQUENCE</scope>
    <source>
        <strain evidence="3">ECLA1</strain>
    </source>
</reference>
<sequence>MMAAKPDCRSFLLLVILGVGIVSAFPLDNSQEDDQSLEDPRPTLYIPESTQERLIDDPVVPTIYEPFTPSPSQAGLDSIQEGGEDLGSTPTQKTPVGEEDLSAGGDSPEDDQGIQDVSEEDKEDKTEEEDVDDVGDEKDDGVDVDSPDPVISEGPTVAAEKYSEVTSLEDIGGLETEEGVESSEEQQGGEVTGGLEIEEGVGSSEEQQDGEVPGGLETEEGVESSEEQQDGDEAVGDDLEDSGDDDVLESSTASVEGIDDESTEKPEGGETEVIVPDNEDVEEAGDKVDESGDVGEKAEDSIENGDDNEGDEQDAFTDDTSVTEDSFEMVEAGGDDKNSGSESGDISSTAAYTTSGQQDDTSPAAAEVEGRVEPVLGRVVEKDDSVESASPTPGADDVVGDDDDDIGGIEKSTSTSEETDDDEAVVGPTVGSESEGKKDDDEVVADDSDSDIISEVEEEVSEEVTNEDSAPEGSEEKLDEQAGPTQDSIEEGVDSDRELSVQTREDKGGLSDKGTDDSGEAISTESSDEKTDGKSSEEQEGNVGKVVTLDELEGDAKNKSKDDIVDDVKDGSSEEKTDVEEKILDLEEAERRFGSESSEEGEEGSGSADEVLSSTESKDAHTEPDHHDGSKHDHSHGHGENHGEGHGHASHQDTSEDNENKKRTAIIVGVALGGAALLTLGVFTTRQCKQKAKFTPLQKAKEQDDPEAIEFRPVGQTGTALDPDDKTAPGRRPTALDNKNGLFRHGPSMGPPSPRFHRKTDDGKFKFPDSPTAGGKLPHSASPAITPLLGQSPAENGQRGSPNLNLDTRPAGGPASGDQPANPDKPTYAEAAQGQPSQSEGLYRHGPRMGPPSPRMHRKTEGKFDFLASSATTPSPSGSPLPVGTSRI</sequence>
<gene>
    <name evidence="3" type="ORF">RRG08_066179</name>
</gene>
<feature type="compositionally biased region" description="Acidic residues" evidence="1">
    <location>
        <begin position="301"/>
        <end position="328"/>
    </location>
</feature>
<evidence type="ECO:0000313" key="3">
    <source>
        <dbReference type="EMBL" id="KAK3749866.1"/>
    </source>
</evidence>
<feature type="compositionally biased region" description="Basic and acidic residues" evidence="1">
    <location>
        <begin position="527"/>
        <end position="537"/>
    </location>
</feature>
<feature type="compositionally biased region" description="Acidic residues" evidence="1">
    <location>
        <begin position="217"/>
        <end position="248"/>
    </location>
</feature>
<feature type="compositionally biased region" description="Basic and acidic residues" evidence="1">
    <location>
        <begin position="494"/>
        <end position="516"/>
    </location>
</feature>
<proteinExistence type="predicted"/>
<feature type="compositionally biased region" description="Acidic residues" evidence="1">
    <location>
        <begin position="97"/>
        <end position="146"/>
    </location>
</feature>
<evidence type="ECO:0000313" key="4">
    <source>
        <dbReference type="Proteomes" id="UP001283361"/>
    </source>
</evidence>
<feature type="compositionally biased region" description="Acidic residues" evidence="1">
    <location>
        <begin position="441"/>
        <end position="470"/>
    </location>
</feature>
<keyword evidence="4" id="KW-1185">Reference proteome</keyword>
<feature type="compositionally biased region" description="Polar residues" evidence="1">
    <location>
        <begin position="340"/>
        <end position="361"/>
    </location>
</feature>
<feature type="compositionally biased region" description="Basic and acidic residues" evidence="1">
    <location>
        <begin position="284"/>
        <end position="300"/>
    </location>
</feature>
<protein>
    <submittedName>
        <fullName evidence="3">Uncharacterized protein</fullName>
    </submittedName>
</protein>
<name>A0AAE1D0M4_9GAST</name>
<feature type="compositionally biased region" description="Basic and acidic residues" evidence="1">
    <location>
        <begin position="554"/>
        <end position="594"/>
    </location>
</feature>
<accession>A0AAE1D0M4</accession>
<feature type="chain" id="PRO_5042016851" evidence="2">
    <location>
        <begin position="25"/>
        <end position="888"/>
    </location>
</feature>
<dbReference type="EMBL" id="JAWDGP010005924">
    <property type="protein sequence ID" value="KAK3749866.1"/>
    <property type="molecule type" value="Genomic_DNA"/>
</dbReference>
<feature type="compositionally biased region" description="Low complexity" evidence="1">
    <location>
        <begin position="867"/>
        <end position="888"/>
    </location>
</feature>
<dbReference type="Proteomes" id="UP001283361">
    <property type="component" value="Unassembled WGS sequence"/>
</dbReference>
<organism evidence="3 4">
    <name type="scientific">Elysia crispata</name>
    <name type="common">lettuce slug</name>
    <dbReference type="NCBI Taxonomy" id="231223"/>
    <lineage>
        <taxon>Eukaryota</taxon>
        <taxon>Metazoa</taxon>
        <taxon>Spiralia</taxon>
        <taxon>Lophotrochozoa</taxon>
        <taxon>Mollusca</taxon>
        <taxon>Gastropoda</taxon>
        <taxon>Heterobranchia</taxon>
        <taxon>Euthyneura</taxon>
        <taxon>Panpulmonata</taxon>
        <taxon>Sacoglossa</taxon>
        <taxon>Placobranchoidea</taxon>
        <taxon>Plakobranchidae</taxon>
        <taxon>Elysia</taxon>
    </lineage>
</organism>
<feature type="compositionally biased region" description="Basic and acidic residues" evidence="1">
    <location>
        <begin position="616"/>
        <end position="661"/>
    </location>
</feature>
<feature type="compositionally biased region" description="Low complexity" evidence="1">
    <location>
        <begin position="185"/>
        <end position="195"/>
    </location>
</feature>
<evidence type="ECO:0000256" key="2">
    <source>
        <dbReference type="SAM" id="SignalP"/>
    </source>
</evidence>
<feature type="region of interest" description="Disordered" evidence="1">
    <location>
        <begin position="30"/>
        <end position="661"/>
    </location>
</feature>
<keyword evidence="2" id="KW-0732">Signal</keyword>
<feature type="signal peptide" evidence="2">
    <location>
        <begin position="1"/>
        <end position="24"/>
    </location>
</feature>
<feature type="compositionally biased region" description="Acidic residues" evidence="1">
    <location>
        <begin position="175"/>
        <end position="184"/>
    </location>
</feature>
<evidence type="ECO:0000256" key="1">
    <source>
        <dbReference type="SAM" id="MobiDB-lite"/>
    </source>
</evidence>
<feature type="region of interest" description="Disordered" evidence="1">
    <location>
        <begin position="691"/>
        <end position="888"/>
    </location>
</feature>
<feature type="compositionally biased region" description="Acidic residues" evidence="1">
    <location>
        <begin position="398"/>
        <end position="407"/>
    </location>
</feature>
<dbReference type="AlphaFoldDB" id="A0AAE1D0M4"/>
<feature type="compositionally biased region" description="Polar residues" evidence="1">
    <location>
        <begin position="793"/>
        <end position="806"/>
    </location>
</feature>
<comment type="caution">
    <text evidence="3">The sequence shown here is derived from an EMBL/GenBank/DDBJ whole genome shotgun (WGS) entry which is preliminary data.</text>
</comment>